<evidence type="ECO:0000256" key="6">
    <source>
        <dbReference type="ARBA" id="ARBA00022989"/>
    </source>
</evidence>
<dbReference type="InterPro" id="IPR028055">
    <property type="entry name" value="YidC/Oxa/ALB_C"/>
</dbReference>
<evidence type="ECO:0000256" key="4">
    <source>
        <dbReference type="ARBA" id="ARBA00022792"/>
    </source>
</evidence>
<comment type="similarity">
    <text evidence="2 9">Belongs to the OXA1/ALB3/YidC family.</text>
</comment>
<dbReference type="GO" id="GO:0032977">
    <property type="term" value="F:membrane insertase activity"/>
    <property type="evidence" value="ECO:0007669"/>
    <property type="project" value="InterPro"/>
</dbReference>
<evidence type="ECO:0000256" key="11">
    <source>
        <dbReference type="SAM" id="Phobius"/>
    </source>
</evidence>
<dbReference type="Proteomes" id="UP001152795">
    <property type="component" value="Unassembled WGS sequence"/>
</dbReference>
<dbReference type="PANTHER" id="PTHR12428">
    <property type="entry name" value="OXA1"/>
    <property type="match status" value="1"/>
</dbReference>
<reference evidence="13" key="1">
    <citation type="submission" date="2020-04" db="EMBL/GenBank/DDBJ databases">
        <authorList>
            <person name="Alioto T."/>
            <person name="Alioto T."/>
            <person name="Gomez Garrido J."/>
        </authorList>
    </citation>
    <scope>NUCLEOTIDE SEQUENCE</scope>
    <source>
        <strain evidence="13">A484AB</strain>
    </source>
</reference>
<feature type="domain" description="Membrane insertase YidC/Oxa/ALB C-terminal" evidence="12">
    <location>
        <begin position="120"/>
        <end position="313"/>
    </location>
</feature>
<evidence type="ECO:0000256" key="7">
    <source>
        <dbReference type="ARBA" id="ARBA00023128"/>
    </source>
</evidence>
<dbReference type="GO" id="GO:0032979">
    <property type="term" value="P:protein insertion into mitochondrial inner membrane from matrix"/>
    <property type="evidence" value="ECO:0007669"/>
    <property type="project" value="TreeGrafter"/>
</dbReference>
<dbReference type="InterPro" id="IPR001708">
    <property type="entry name" value="YidC/ALB3/OXA1/COX18"/>
</dbReference>
<keyword evidence="4" id="KW-0999">Mitochondrion inner membrane</keyword>
<organism evidence="13 14">
    <name type="scientific">Paramuricea clavata</name>
    <name type="common">Red gorgonian</name>
    <name type="synonym">Violescent sea-whip</name>
    <dbReference type="NCBI Taxonomy" id="317549"/>
    <lineage>
        <taxon>Eukaryota</taxon>
        <taxon>Metazoa</taxon>
        <taxon>Cnidaria</taxon>
        <taxon>Anthozoa</taxon>
        <taxon>Octocorallia</taxon>
        <taxon>Malacalcyonacea</taxon>
        <taxon>Plexauridae</taxon>
        <taxon>Paramuricea</taxon>
    </lineage>
</organism>
<accession>A0A7D9DH02</accession>
<proteinExistence type="inferred from homology"/>
<evidence type="ECO:0000256" key="9">
    <source>
        <dbReference type="RuleBase" id="RU003945"/>
    </source>
</evidence>
<keyword evidence="8 11" id="KW-0472">Membrane</keyword>
<dbReference type="CDD" id="cd20069">
    <property type="entry name" value="5TM_Oxa1-like"/>
    <property type="match status" value="1"/>
</dbReference>
<evidence type="ECO:0000256" key="1">
    <source>
        <dbReference type="ARBA" id="ARBA00004448"/>
    </source>
</evidence>
<sequence>MAARLLNFNKYFRGSPFITTRLLKCEGRRKFSSMECHSNLYTNFNRSQPGIPWGLTTARFMSSSEEFKMGSILGEPEVISNIAQQISEPSFESLGLGGNSPIGLVQQVMENIHVGIGLPWWATIVATTIVFRTLMMPLVIRGQANAAKLNNIKPELDILTQQMREVANQQDNTKKAETSRDLQNLFSKHNCHPFKSLIIPVVQIPLFLSFFVGIRRMANLPVESMKTGGLLWFPDLTIADPYFLLPILCSASMLLTIEAGAEAGVSNPQFKNVKQVFRVMAILMIPLTAKFATGLFTYWMTSNTFSLGQMLFLRIPAVRTFFGIPKMVDHSDKKTESGGFIENLKSGYKNAQNLAVIKHNEQQKQKAFDLASKEPLKQTYESNPLAGTNEQLFKKAARTSKKKRRKNNQEKFTNDM</sequence>
<comment type="subcellular location">
    <subcellularLocation>
        <location evidence="9">Membrane</location>
        <topology evidence="9">Multi-pass membrane protein</topology>
    </subcellularLocation>
    <subcellularLocation>
        <location evidence="1">Mitochondrion inner membrane</location>
        <topology evidence="1">Multi-pass membrane protein</topology>
    </subcellularLocation>
</comment>
<feature type="transmembrane region" description="Helical" evidence="11">
    <location>
        <begin position="197"/>
        <end position="218"/>
    </location>
</feature>
<dbReference type="PANTHER" id="PTHR12428:SF66">
    <property type="entry name" value="MITOCHONDRIAL INNER MEMBRANE PROTEIN OXA1L"/>
    <property type="match status" value="1"/>
</dbReference>
<feature type="transmembrane region" description="Helical" evidence="11">
    <location>
        <begin position="277"/>
        <end position="299"/>
    </location>
</feature>
<dbReference type="AlphaFoldDB" id="A0A7D9DH02"/>
<dbReference type="NCBIfam" id="TIGR03592">
    <property type="entry name" value="yidC_oxa1_cterm"/>
    <property type="match status" value="1"/>
</dbReference>
<name>A0A7D9DH02_PARCT</name>
<feature type="region of interest" description="Disordered" evidence="10">
    <location>
        <begin position="380"/>
        <end position="416"/>
    </location>
</feature>
<dbReference type="OrthoDB" id="2148490at2759"/>
<keyword evidence="14" id="KW-1185">Reference proteome</keyword>
<keyword evidence="3 9" id="KW-0812">Transmembrane</keyword>
<feature type="compositionally biased region" description="Basic and acidic residues" evidence="10">
    <location>
        <begin position="407"/>
        <end position="416"/>
    </location>
</feature>
<evidence type="ECO:0000256" key="2">
    <source>
        <dbReference type="ARBA" id="ARBA00009877"/>
    </source>
</evidence>
<keyword evidence="7" id="KW-0496">Mitochondrion</keyword>
<comment type="caution">
    <text evidence="13">The sequence shown here is derived from an EMBL/GenBank/DDBJ whole genome shotgun (WGS) entry which is preliminary data.</text>
</comment>
<evidence type="ECO:0000256" key="3">
    <source>
        <dbReference type="ARBA" id="ARBA00022692"/>
    </source>
</evidence>
<evidence type="ECO:0000256" key="5">
    <source>
        <dbReference type="ARBA" id="ARBA00022946"/>
    </source>
</evidence>
<evidence type="ECO:0000259" key="12">
    <source>
        <dbReference type="Pfam" id="PF02096"/>
    </source>
</evidence>
<feature type="compositionally biased region" description="Basic residues" evidence="10">
    <location>
        <begin position="395"/>
        <end position="406"/>
    </location>
</feature>
<keyword evidence="6 11" id="KW-1133">Transmembrane helix</keyword>
<keyword evidence="5" id="KW-0809">Transit peptide</keyword>
<dbReference type="GO" id="GO:0005743">
    <property type="term" value="C:mitochondrial inner membrane"/>
    <property type="evidence" value="ECO:0007669"/>
    <property type="project" value="UniProtKB-SubCell"/>
</dbReference>
<evidence type="ECO:0000313" key="13">
    <source>
        <dbReference type="EMBL" id="CAB3984952.1"/>
    </source>
</evidence>
<protein>
    <submittedName>
        <fullName evidence="13">Mitochondrial inner membrane OXA1L</fullName>
    </submittedName>
</protein>
<gene>
    <name evidence="13" type="ORF">PACLA_8A016632</name>
</gene>
<feature type="transmembrane region" description="Helical" evidence="11">
    <location>
        <begin position="118"/>
        <end position="140"/>
    </location>
</feature>
<dbReference type="Pfam" id="PF02096">
    <property type="entry name" value="60KD_IMP"/>
    <property type="match status" value="1"/>
</dbReference>
<evidence type="ECO:0000313" key="14">
    <source>
        <dbReference type="Proteomes" id="UP001152795"/>
    </source>
</evidence>
<evidence type="ECO:0000256" key="10">
    <source>
        <dbReference type="SAM" id="MobiDB-lite"/>
    </source>
</evidence>
<dbReference type="EMBL" id="CACRXK020000806">
    <property type="protein sequence ID" value="CAB3984952.1"/>
    <property type="molecule type" value="Genomic_DNA"/>
</dbReference>
<feature type="compositionally biased region" description="Polar residues" evidence="10">
    <location>
        <begin position="380"/>
        <end position="391"/>
    </location>
</feature>
<evidence type="ECO:0000256" key="8">
    <source>
        <dbReference type="ARBA" id="ARBA00023136"/>
    </source>
</evidence>